<dbReference type="InterPro" id="IPR016181">
    <property type="entry name" value="Acyl_CoA_acyltransferase"/>
</dbReference>
<reference evidence="2" key="1">
    <citation type="submission" date="2019-08" db="EMBL/GenBank/DDBJ databases">
        <authorList>
            <person name="Kucharzyk K."/>
            <person name="Murdoch R.W."/>
            <person name="Higgins S."/>
            <person name="Loffler F."/>
        </authorList>
    </citation>
    <scope>NUCLEOTIDE SEQUENCE</scope>
</reference>
<evidence type="ECO:0000259" key="1">
    <source>
        <dbReference type="PROSITE" id="PS51186"/>
    </source>
</evidence>
<dbReference type="GO" id="GO:0016747">
    <property type="term" value="F:acyltransferase activity, transferring groups other than amino-acyl groups"/>
    <property type="evidence" value="ECO:0007669"/>
    <property type="project" value="InterPro"/>
</dbReference>
<dbReference type="InterPro" id="IPR000182">
    <property type="entry name" value="GNAT_dom"/>
</dbReference>
<name>A0A644TM45_9ZZZZ</name>
<dbReference type="PANTHER" id="PTHR43233">
    <property type="entry name" value="FAMILY N-ACETYLTRANSFERASE, PUTATIVE (AFU_ORTHOLOGUE AFUA_6G03350)-RELATED"/>
    <property type="match status" value="1"/>
</dbReference>
<comment type="caution">
    <text evidence="2">The sequence shown here is derived from an EMBL/GenBank/DDBJ whole genome shotgun (WGS) entry which is preliminary data.</text>
</comment>
<dbReference type="Gene3D" id="3.40.630.30">
    <property type="match status" value="1"/>
</dbReference>
<proteinExistence type="predicted"/>
<organism evidence="2">
    <name type="scientific">bioreactor metagenome</name>
    <dbReference type="NCBI Taxonomy" id="1076179"/>
    <lineage>
        <taxon>unclassified sequences</taxon>
        <taxon>metagenomes</taxon>
        <taxon>ecological metagenomes</taxon>
    </lineage>
</organism>
<dbReference type="AlphaFoldDB" id="A0A644TM45"/>
<dbReference type="SUPFAM" id="SSF55729">
    <property type="entry name" value="Acyl-CoA N-acyltransferases (Nat)"/>
    <property type="match status" value="1"/>
</dbReference>
<dbReference type="PANTHER" id="PTHR43233:SF1">
    <property type="entry name" value="FAMILY N-ACETYLTRANSFERASE, PUTATIVE (AFU_ORTHOLOGUE AFUA_6G03350)-RELATED"/>
    <property type="match status" value="1"/>
</dbReference>
<dbReference type="EMBL" id="VSSQ01000038">
    <property type="protein sequence ID" value="MPL67729.1"/>
    <property type="molecule type" value="Genomic_DNA"/>
</dbReference>
<dbReference type="PROSITE" id="PS51186">
    <property type="entry name" value="GNAT"/>
    <property type="match status" value="1"/>
</dbReference>
<accession>A0A644TM45</accession>
<feature type="domain" description="N-acetyltransferase" evidence="1">
    <location>
        <begin position="2"/>
        <end position="137"/>
    </location>
</feature>
<gene>
    <name evidence="2" type="ORF">SDC9_13427</name>
</gene>
<evidence type="ECO:0000313" key="2">
    <source>
        <dbReference type="EMBL" id="MPL67729.1"/>
    </source>
</evidence>
<protein>
    <recommendedName>
        <fullName evidence="1">N-acetyltransferase domain-containing protein</fullName>
    </recommendedName>
</protein>
<dbReference type="Pfam" id="PF13508">
    <property type="entry name" value="Acetyltransf_7"/>
    <property type="match status" value="1"/>
</dbReference>
<dbReference type="InterPro" id="IPR053144">
    <property type="entry name" value="Acetyltransferase_Butenolide"/>
</dbReference>
<dbReference type="CDD" id="cd04301">
    <property type="entry name" value="NAT_SF"/>
    <property type="match status" value="1"/>
</dbReference>
<sequence>MEKIRYSDRLEEMDFDRMSAMLSQAHWCPGIGAEELRISAENSSLQVGAFNEKGVQIGCARAISDKIRFAYVIDVFVEKDYRGKGIATEMMRFLLDHPSMKRVYQWFLLTKDAHPLYRKVGFGDLTRQNEWMEIRRPRPDRSGADWLKD</sequence>